<evidence type="ECO:0000256" key="7">
    <source>
        <dbReference type="RuleBase" id="RU368030"/>
    </source>
</evidence>
<dbReference type="RefSeq" id="WP_016192395.1">
    <property type="nucleotide sequence ID" value="NZ_CP089932.1"/>
</dbReference>
<evidence type="ECO:0000256" key="6">
    <source>
        <dbReference type="ARBA" id="ARBA00023136"/>
    </source>
</evidence>
<dbReference type="NCBIfam" id="TIGR01707">
    <property type="entry name" value="gspI"/>
    <property type="match status" value="1"/>
</dbReference>
<dbReference type="PANTHER" id="PTHR38779:SF2">
    <property type="entry name" value="TYPE II SECRETION SYSTEM PROTEIN I-RELATED"/>
    <property type="match status" value="1"/>
</dbReference>
<organism evidence="9 10">
    <name type="scientific">Erwinia tracheiphila</name>
    <dbReference type="NCBI Taxonomy" id="65700"/>
    <lineage>
        <taxon>Bacteria</taxon>
        <taxon>Pseudomonadati</taxon>
        <taxon>Pseudomonadota</taxon>
        <taxon>Gammaproteobacteria</taxon>
        <taxon>Enterobacterales</taxon>
        <taxon>Erwiniaceae</taxon>
        <taxon>Erwinia</taxon>
    </lineage>
</organism>
<dbReference type="Proteomes" id="UP000033924">
    <property type="component" value="Unassembled WGS sequence"/>
</dbReference>
<evidence type="ECO:0000313" key="10">
    <source>
        <dbReference type="Proteomes" id="UP000033924"/>
    </source>
</evidence>
<comment type="subunit">
    <text evidence="7">Type II secretion is composed of four main components: the outer membrane complex, the inner membrane complex, the cytoplasmic secretion ATPase and the periplasm-spanning pseudopilus.</text>
</comment>
<dbReference type="AlphaFoldDB" id="A0A0M2KCB2"/>
<comment type="caution">
    <text evidence="9">The sequence shown here is derived from an EMBL/GenBank/DDBJ whole genome shotgun (WGS) entry which is preliminary data.</text>
</comment>
<keyword evidence="7" id="KW-0997">Cell inner membrane</keyword>
<protein>
    <recommendedName>
        <fullName evidence="7">Type II secretion system protein I</fullName>
        <shortName evidence="7">T2SS minor pseudopilin I</shortName>
    </recommendedName>
</protein>
<dbReference type="GO" id="GO:0005886">
    <property type="term" value="C:plasma membrane"/>
    <property type="evidence" value="ECO:0007669"/>
    <property type="project" value="UniProtKB-SubCell"/>
</dbReference>
<dbReference type="PATRIC" id="fig|65700.7.peg.3983"/>
<accession>A0A0M2KCB2</accession>
<comment type="PTM">
    <text evidence="7">Cleaved by prepilin peptidase.</text>
</comment>
<dbReference type="SUPFAM" id="SSF54523">
    <property type="entry name" value="Pili subunits"/>
    <property type="match status" value="1"/>
</dbReference>
<keyword evidence="10" id="KW-1185">Reference proteome</keyword>
<evidence type="ECO:0000256" key="1">
    <source>
        <dbReference type="ARBA" id="ARBA00003161"/>
    </source>
</evidence>
<evidence type="ECO:0000259" key="8">
    <source>
        <dbReference type="Pfam" id="PF02501"/>
    </source>
</evidence>
<feature type="transmembrane region" description="Helical" evidence="7">
    <location>
        <begin position="18"/>
        <end position="42"/>
    </location>
</feature>
<keyword evidence="3 7" id="KW-0488">Methylation</keyword>
<keyword evidence="4 7" id="KW-0812">Transmembrane</keyword>
<evidence type="ECO:0000256" key="3">
    <source>
        <dbReference type="ARBA" id="ARBA00022481"/>
    </source>
</evidence>
<dbReference type="Gene3D" id="3.30.1300.30">
    <property type="entry name" value="GSPII I/J protein-like"/>
    <property type="match status" value="1"/>
</dbReference>
<dbReference type="PANTHER" id="PTHR38779">
    <property type="entry name" value="TYPE II SECRETION SYSTEM PROTEIN I-RELATED"/>
    <property type="match status" value="1"/>
</dbReference>
<comment type="subcellular location">
    <subcellularLocation>
        <location evidence="7">Cell inner membrane</location>
        <topology evidence="7">Single-pass membrane protein</topology>
    </subcellularLocation>
    <subcellularLocation>
        <location evidence="2">Membrane</location>
        <topology evidence="2">Single-pass membrane protein</topology>
    </subcellularLocation>
</comment>
<dbReference type="EMBL" id="JXNU01000003">
    <property type="protein sequence ID" value="KKF36584.1"/>
    <property type="molecule type" value="Genomic_DNA"/>
</dbReference>
<evidence type="ECO:0000256" key="5">
    <source>
        <dbReference type="ARBA" id="ARBA00022989"/>
    </source>
</evidence>
<gene>
    <name evidence="9" type="ORF">SY86_15900</name>
</gene>
<dbReference type="GO" id="GO:0015628">
    <property type="term" value="P:protein secretion by the type II secretion system"/>
    <property type="evidence" value="ECO:0007669"/>
    <property type="project" value="UniProtKB-UniRule"/>
</dbReference>
<evidence type="ECO:0000256" key="2">
    <source>
        <dbReference type="ARBA" id="ARBA00004167"/>
    </source>
</evidence>
<evidence type="ECO:0000313" key="9">
    <source>
        <dbReference type="EMBL" id="KKF36584.1"/>
    </source>
</evidence>
<keyword evidence="7" id="KW-1003">Cell membrane</keyword>
<proteinExistence type="inferred from homology"/>
<dbReference type="InterPro" id="IPR045584">
    <property type="entry name" value="Pilin-like"/>
</dbReference>
<dbReference type="Pfam" id="PF02501">
    <property type="entry name" value="T2SSI"/>
    <property type="match status" value="1"/>
</dbReference>
<keyword evidence="5 7" id="KW-1133">Transmembrane helix</keyword>
<comment type="function">
    <text evidence="1">Component of the type II secretion system required for the energy-dependent secretion of extracellular factors such as proteases and toxins from the periplasm. Part of the pseudopilus tip complex that is critical for the recognition and binding of secretion substrates.</text>
</comment>
<comment type="similarity">
    <text evidence="7">Belongs to the GSP I family.</text>
</comment>
<keyword evidence="6 7" id="KW-0472">Membrane</keyword>
<dbReference type="InterPro" id="IPR003413">
    <property type="entry name" value="T2SS_GspI_C"/>
</dbReference>
<feature type="domain" description="Type II secretion system protein GspI C-terminal" evidence="8">
    <location>
        <begin position="51"/>
        <end position="128"/>
    </location>
</feature>
<name>A0A0M2KCB2_9GAMM</name>
<dbReference type="GO" id="GO:0015627">
    <property type="term" value="C:type II protein secretion system complex"/>
    <property type="evidence" value="ECO:0007669"/>
    <property type="project" value="UniProtKB-UniRule"/>
</dbReference>
<reference evidence="9 10" key="1">
    <citation type="submission" date="2015-01" db="EMBL/GenBank/DDBJ databases">
        <title>Erwinia tracheiphila.</title>
        <authorList>
            <person name="Shapiro L.R."/>
        </authorList>
    </citation>
    <scope>NUCLEOTIDE SEQUENCE [LARGE SCALE GENOMIC DNA]</scope>
    <source>
        <strain evidence="9 10">BuffGH</strain>
    </source>
</reference>
<evidence type="ECO:0000256" key="4">
    <source>
        <dbReference type="ARBA" id="ARBA00022692"/>
    </source>
</evidence>
<sequence length="131" mass="14392">MTECSATTATLASGQRGIVLLEILVALVILAVTGSEVIFFAAQQLTLISQLKATLYAGWVADNQLVQLHLSPGPRTREWVQGENLMGGRSWRWRYRYADSSVRGVDTLEIEVFRPGDRSSLVSVNTLVVAQ</sequence>
<dbReference type="STRING" id="65700.SY86_15900"/>
<dbReference type="InterPro" id="IPR010052">
    <property type="entry name" value="T2SS_protein-GspI"/>
</dbReference>